<dbReference type="SUPFAM" id="SSF141868">
    <property type="entry name" value="EAL domain-like"/>
    <property type="match status" value="1"/>
</dbReference>
<dbReference type="OrthoDB" id="9812260at2"/>
<accession>A0A4R8IF19</accession>
<comment type="cofactor">
    <cofactor evidence="1">
        <name>Mg(2+)</name>
        <dbReference type="ChEBI" id="CHEBI:18420"/>
    </cofactor>
</comment>
<dbReference type="PANTHER" id="PTHR44757">
    <property type="entry name" value="DIGUANYLATE CYCLASE DGCP"/>
    <property type="match status" value="1"/>
</dbReference>
<dbReference type="FunFam" id="3.30.70.270:FF:000001">
    <property type="entry name" value="Diguanylate cyclase domain protein"/>
    <property type="match status" value="1"/>
</dbReference>
<proteinExistence type="predicted"/>
<dbReference type="Pfam" id="PF00990">
    <property type="entry name" value="GGDEF"/>
    <property type="match status" value="1"/>
</dbReference>
<dbReference type="SMART" id="SM00052">
    <property type="entry name" value="EAL"/>
    <property type="match status" value="1"/>
</dbReference>
<name>A0A4R8IF19_9GAMM</name>
<dbReference type="Pfam" id="PF00989">
    <property type="entry name" value="PAS"/>
    <property type="match status" value="1"/>
</dbReference>
<reference evidence="5 6" key="1">
    <citation type="submission" date="2019-03" db="EMBL/GenBank/DDBJ databases">
        <title>Genomic Encyclopedia of Type Strains, Phase IV (KMG-IV): sequencing the most valuable type-strain genomes for metagenomic binning, comparative biology and taxonomic classification.</title>
        <authorList>
            <person name="Goeker M."/>
        </authorList>
    </citation>
    <scope>NUCLEOTIDE SEQUENCE [LARGE SCALE GENOMIC DNA]</scope>
    <source>
        <strain evidence="5 6">DSM 16326</strain>
    </source>
</reference>
<dbReference type="InterPro" id="IPR000160">
    <property type="entry name" value="GGDEF_dom"/>
</dbReference>
<dbReference type="Gene3D" id="3.30.450.20">
    <property type="entry name" value="PAS domain"/>
    <property type="match status" value="1"/>
</dbReference>
<dbReference type="PANTHER" id="PTHR44757:SF2">
    <property type="entry name" value="BIOFILM ARCHITECTURE MAINTENANCE PROTEIN MBAA"/>
    <property type="match status" value="1"/>
</dbReference>
<evidence type="ECO:0000259" key="2">
    <source>
        <dbReference type="PROSITE" id="PS50112"/>
    </source>
</evidence>
<dbReference type="Pfam" id="PF00563">
    <property type="entry name" value="EAL"/>
    <property type="match status" value="1"/>
</dbReference>
<dbReference type="CDD" id="cd01949">
    <property type="entry name" value="GGDEF"/>
    <property type="match status" value="1"/>
</dbReference>
<dbReference type="InterPro" id="IPR035965">
    <property type="entry name" value="PAS-like_dom_sf"/>
</dbReference>
<protein>
    <submittedName>
        <fullName evidence="5">Diguanylate cyclase (GGDEF)-like protein</fullName>
    </submittedName>
</protein>
<evidence type="ECO:0000256" key="1">
    <source>
        <dbReference type="ARBA" id="ARBA00001946"/>
    </source>
</evidence>
<evidence type="ECO:0000259" key="4">
    <source>
        <dbReference type="PROSITE" id="PS50887"/>
    </source>
</evidence>
<evidence type="ECO:0000313" key="6">
    <source>
        <dbReference type="Proteomes" id="UP000294914"/>
    </source>
</evidence>
<dbReference type="CDD" id="cd01948">
    <property type="entry name" value="EAL"/>
    <property type="match status" value="1"/>
</dbReference>
<feature type="domain" description="GGDEF" evidence="4">
    <location>
        <begin position="168"/>
        <end position="301"/>
    </location>
</feature>
<dbReference type="InterPro" id="IPR035919">
    <property type="entry name" value="EAL_sf"/>
</dbReference>
<dbReference type="RefSeq" id="WP_134085222.1">
    <property type="nucleotide sequence ID" value="NZ_SOQX01000009.1"/>
</dbReference>
<dbReference type="NCBIfam" id="TIGR00254">
    <property type="entry name" value="GGDEF"/>
    <property type="match status" value="1"/>
</dbReference>
<comment type="caution">
    <text evidence="5">The sequence shown here is derived from an EMBL/GenBank/DDBJ whole genome shotgun (WGS) entry which is preliminary data.</text>
</comment>
<dbReference type="PROSITE" id="PS50887">
    <property type="entry name" value="GGDEF"/>
    <property type="match status" value="1"/>
</dbReference>
<dbReference type="InterPro" id="IPR029787">
    <property type="entry name" value="Nucleotide_cyclase"/>
</dbReference>
<dbReference type="SUPFAM" id="SSF55073">
    <property type="entry name" value="Nucleotide cyclase"/>
    <property type="match status" value="1"/>
</dbReference>
<dbReference type="InterPro" id="IPR001633">
    <property type="entry name" value="EAL_dom"/>
</dbReference>
<gene>
    <name evidence="5" type="ORF">EDC23_2673</name>
</gene>
<keyword evidence="6" id="KW-1185">Reference proteome</keyword>
<dbReference type="GO" id="GO:0003824">
    <property type="term" value="F:catalytic activity"/>
    <property type="evidence" value="ECO:0007669"/>
    <property type="project" value="UniProtKB-ARBA"/>
</dbReference>
<dbReference type="SUPFAM" id="SSF55785">
    <property type="entry name" value="PYP-like sensor domain (PAS domain)"/>
    <property type="match status" value="1"/>
</dbReference>
<feature type="domain" description="EAL" evidence="3">
    <location>
        <begin position="306"/>
        <end position="562"/>
    </location>
</feature>
<dbReference type="Gene3D" id="3.20.20.450">
    <property type="entry name" value="EAL domain"/>
    <property type="match status" value="1"/>
</dbReference>
<dbReference type="Gene3D" id="3.30.70.270">
    <property type="match status" value="1"/>
</dbReference>
<feature type="domain" description="PAS" evidence="2">
    <location>
        <begin position="17"/>
        <end position="84"/>
    </location>
</feature>
<dbReference type="GO" id="GO:0006355">
    <property type="term" value="P:regulation of DNA-templated transcription"/>
    <property type="evidence" value="ECO:0007669"/>
    <property type="project" value="InterPro"/>
</dbReference>
<sequence length="562" mass="62996">MSDSVRDKPARPYISSEQLLNNLSDGVIGVDREGRVTFINQAASLLLNQPREQASGQTLSAIFQPQPDNQSLDTDFIRLSLAKEQPRTSFTSQRVKTADNQSRLFDYSLIILDKDTLAIMFHDLSHMEEQDYIQIEPHGYDPLTKLANRDTIHQTLVQLHDQHKKNWTPYTVLMIDLDRFKLINDSHGHATGDIMLQQFADYLTRLVTQPELVGRWGGEEFLCILPQMDLEAGMKKAEQIHRHIADFSIHSGKQDIFTTCSIGVANYPQDGKAVSDILRSADAALYEAKRGGRNRIASSLENRGSFLGIATQLENALQENRIIPAYQPIVNLQTGQVVADEALARIVNPGTAPVPAKQFIDAAVHLQLAHRIDFEVSRQAIMHCSDSVRRGNNPHPHFVNISAELLRHPDLVQGILNTALEQCKVCGTRIGSEKPLTIEITEQALLHNLGDTREILAPFLDFGLRLAIDDFGVGYSSLNYLADLPVSFLKIDGTLIQRVASESRIRAIIKGIQSIANDLELITIGEYIENQQTLETLREIGVNWGQGYYFGKPQILHERFDI</sequence>
<dbReference type="InterPro" id="IPR052155">
    <property type="entry name" value="Biofilm_reg_signaling"/>
</dbReference>
<evidence type="ECO:0000259" key="3">
    <source>
        <dbReference type="PROSITE" id="PS50883"/>
    </source>
</evidence>
<dbReference type="PROSITE" id="PS50883">
    <property type="entry name" value="EAL"/>
    <property type="match status" value="1"/>
</dbReference>
<dbReference type="PROSITE" id="PS50112">
    <property type="entry name" value="PAS"/>
    <property type="match status" value="1"/>
</dbReference>
<dbReference type="EMBL" id="SOQX01000009">
    <property type="protein sequence ID" value="TDX98189.1"/>
    <property type="molecule type" value="Genomic_DNA"/>
</dbReference>
<dbReference type="Proteomes" id="UP000294914">
    <property type="component" value="Unassembled WGS sequence"/>
</dbReference>
<dbReference type="AlphaFoldDB" id="A0A4R8IF19"/>
<dbReference type="CDD" id="cd00130">
    <property type="entry name" value="PAS"/>
    <property type="match status" value="1"/>
</dbReference>
<organism evidence="5 6">
    <name type="scientific">Thiohalophilus thiocyanatoxydans</name>
    <dbReference type="NCBI Taxonomy" id="381308"/>
    <lineage>
        <taxon>Bacteria</taxon>
        <taxon>Pseudomonadati</taxon>
        <taxon>Pseudomonadota</taxon>
        <taxon>Gammaproteobacteria</taxon>
        <taxon>Thiohalomonadales</taxon>
        <taxon>Thiohalophilaceae</taxon>
        <taxon>Thiohalophilus</taxon>
    </lineage>
</organism>
<dbReference type="InterPro" id="IPR043128">
    <property type="entry name" value="Rev_trsase/Diguanyl_cyclase"/>
</dbReference>
<dbReference type="SMART" id="SM00091">
    <property type="entry name" value="PAS"/>
    <property type="match status" value="1"/>
</dbReference>
<evidence type="ECO:0000313" key="5">
    <source>
        <dbReference type="EMBL" id="TDX98189.1"/>
    </source>
</evidence>
<dbReference type="SMART" id="SM00267">
    <property type="entry name" value="GGDEF"/>
    <property type="match status" value="1"/>
</dbReference>
<dbReference type="InterPro" id="IPR013767">
    <property type="entry name" value="PAS_fold"/>
</dbReference>
<dbReference type="InterPro" id="IPR000014">
    <property type="entry name" value="PAS"/>
</dbReference>